<comment type="caution">
    <text evidence="1">The sequence shown here is derived from an EMBL/GenBank/DDBJ whole genome shotgun (WGS) entry which is preliminary data.</text>
</comment>
<reference evidence="1 2" key="1">
    <citation type="submission" date="2017-12" db="EMBL/GenBank/DDBJ databases">
        <title>Draft genome sequence of Ralstonia pickettii 52.</title>
        <authorList>
            <person name="Zheng B."/>
        </authorList>
    </citation>
    <scope>NUCLEOTIDE SEQUENCE [LARGE SCALE GENOMIC DNA]</scope>
    <source>
        <strain evidence="1 2">52</strain>
    </source>
</reference>
<evidence type="ECO:0000313" key="2">
    <source>
        <dbReference type="Proteomes" id="UP000234456"/>
    </source>
</evidence>
<gene>
    <name evidence="1" type="ORF">C0Q88_25660</name>
</gene>
<name>A0A2N4TJB1_RALPI</name>
<evidence type="ECO:0000313" key="1">
    <source>
        <dbReference type="EMBL" id="PLC39793.1"/>
    </source>
</evidence>
<accession>A0A2N4TJB1</accession>
<proteinExistence type="predicted"/>
<organism evidence="1 2">
    <name type="scientific">Ralstonia pickettii</name>
    <name type="common">Burkholderia pickettii</name>
    <dbReference type="NCBI Taxonomy" id="329"/>
    <lineage>
        <taxon>Bacteria</taxon>
        <taxon>Pseudomonadati</taxon>
        <taxon>Pseudomonadota</taxon>
        <taxon>Betaproteobacteria</taxon>
        <taxon>Burkholderiales</taxon>
        <taxon>Burkholderiaceae</taxon>
        <taxon>Ralstonia</taxon>
    </lineage>
</organism>
<sequence>MSTPLYPQEIYLLERYTSVEYFGAMRDAWHAAVNHVEDCLARFMTKLPADYRSRPQPLQPDIVWGQRALPNFRQTALMLDDGFIRLTHHDYDALLTADAVTDDVRGQRDFSADWLDEVQPNAASRYEELLYRASQYAINISHTIHIGWNATNLSTGYNATARGPLDAPTVWPRYELDPTLQVSTGKTVVESGIYLPDLDESSAQFLCAGDEAPPALVGYDGQQNTSEAPALWTRIRRVPGSTASDGLLDLLPQNRHRPVGRAPGGDTCPRSGWWFTPAAANSRRYFKQGEVMPTISSDYGSTIWQWDTDQGEPKL</sequence>
<dbReference type="RefSeq" id="WP_102067686.1">
    <property type="nucleotide sequence ID" value="NZ_PKQE01000010.1"/>
</dbReference>
<dbReference type="Proteomes" id="UP000234456">
    <property type="component" value="Unassembled WGS sequence"/>
</dbReference>
<dbReference type="AlphaFoldDB" id="A0A2N4TJB1"/>
<protein>
    <submittedName>
        <fullName evidence="1">Uncharacterized protein</fullName>
    </submittedName>
</protein>
<dbReference type="EMBL" id="PKQE01000010">
    <property type="protein sequence ID" value="PLC39793.1"/>
    <property type="molecule type" value="Genomic_DNA"/>
</dbReference>
<dbReference type="OrthoDB" id="8576337at2"/>